<keyword evidence="7" id="KW-1185">Reference proteome</keyword>
<protein>
    <submittedName>
        <fullName evidence="8">Uncharacterized protein LOC110990506</fullName>
    </submittedName>
</protein>
<keyword evidence="3" id="KW-0378">Hydrolase</keyword>
<dbReference type="InterPro" id="IPR023828">
    <property type="entry name" value="Peptidase_S8_Ser-AS"/>
</dbReference>
<evidence type="ECO:0000256" key="3">
    <source>
        <dbReference type="ARBA" id="ARBA00022801"/>
    </source>
</evidence>
<dbReference type="GO" id="GO:0004252">
    <property type="term" value="F:serine-type endopeptidase activity"/>
    <property type="evidence" value="ECO:0007669"/>
    <property type="project" value="InterPro"/>
</dbReference>
<dbReference type="GeneID" id="110990506"/>
<sequence>MGVWKTSSTSSVPATARAWYQCLWEQGIVPTSTHLSRTFSTRDTVSVAAGNSNIDACDESPPSVPGAITVGATNRYDRRAYFSNYGSCVDLFAPGVDIVSASHSYNTGSVIMSGTSMACPHVSGAAAVYLGSNPGSSPQTVHDAIVNNATPDVVSDTQGSPNKLLYVQP</sequence>
<dbReference type="InterPro" id="IPR050131">
    <property type="entry name" value="Peptidase_S8_subtilisin-like"/>
</dbReference>
<dbReference type="OMA" id="INWATND"/>
<evidence type="ECO:0000256" key="1">
    <source>
        <dbReference type="ARBA" id="ARBA00011073"/>
    </source>
</evidence>
<reference evidence="8" key="1">
    <citation type="submission" date="2025-08" db="UniProtKB">
        <authorList>
            <consortium name="RefSeq"/>
        </authorList>
    </citation>
    <scope>IDENTIFICATION</scope>
</reference>
<comment type="similarity">
    <text evidence="1 5">Belongs to the peptidase S8 family.</text>
</comment>
<evidence type="ECO:0000313" key="8">
    <source>
        <dbReference type="RefSeq" id="XP_022111235.1"/>
    </source>
</evidence>
<proteinExistence type="inferred from homology"/>
<dbReference type="AlphaFoldDB" id="A0A8B8A2P3"/>
<comment type="caution">
    <text evidence="5">Lacks conserved residue(s) required for the propagation of feature annotation.</text>
</comment>
<feature type="domain" description="Peptidase S8/S53" evidence="6">
    <location>
        <begin position="44"/>
        <end position="159"/>
    </location>
</feature>
<dbReference type="PANTHER" id="PTHR43806">
    <property type="entry name" value="PEPTIDASE S8"/>
    <property type="match status" value="1"/>
</dbReference>
<evidence type="ECO:0000259" key="6">
    <source>
        <dbReference type="Pfam" id="PF00082"/>
    </source>
</evidence>
<evidence type="ECO:0000313" key="7">
    <source>
        <dbReference type="Proteomes" id="UP000694845"/>
    </source>
</evidence>
<dbReference type="OrthoDB" id="206201at2759"/>
<dbReference type="GO" id="GO:0005615">
    <property type="term" value="C:extracellular space"/>
    <property type="evidence" value="ECO:0007669"/>
    <property type="project" value="TreeGrafter"/>
</dbReference>
<gene>
    <name evidence="8" type="primary">LOC110990506</name>
</gene>
<evidence type="ECO:0000256" key="4">
    <source>
        <dbReference type="ARBA" id="ARBA00022825"/>
    </source>
</evidence>
<organism evidence="7 8">
    <name type="scientific">Acanthaster planci</name>
    <name type="common">Crown-of-thorns starfish</name>
    <dbReference type="NCBI Taxonomy" id="133434"/>
    <lineage>
        <taxon>Eukaryota</taxon>
        <taxon>Metazoa</taxon>
        <taxon>Echinodermata</taxon>
        <taxon>Eleutherozoa</taxon>
        <taxon>Asterozoa</taxon>
        <taxon>Asteroidea</taxon>
        <taxon>Valvatacea</taxon>
        <taxon>Valvatida</taxon>
        <taxon>Acanthasteridae</taxon>
        <taxon>Acanthaster</taxon>
    </lineage>
</organism>
<dbReference type="PROSITE" id="PS00138">
    <property type="entry name" value="SUBTILASE_SER"/>
    <property type="match status" value="1"/>
</dbReference>
<accession>A0A8B8A2P3</accession>
<dbReference type="PANTHER" id="PTHR43806:SF58">
    <property type="entry name" value="ALKALINE PROTEASE 1-RELATED"/>
    <property type="match status" value="1"/>
</dbReference>
<dbReference type="KEGG" id="aplc:110990506"/>
<keyword evidence="2" id="KW-0645">Protease</keyword>
<keyword evidence="4" id="KW-0720">Serine protease</keyword>
<dbReference type="Pfam" id="PF00082">
    <property type="entry name" value="Peptidase_S8"/>
    <property type="match status" value="1"/>
</dbReference>
<dbReference type="RefSeq" id="XP_022111235.1">
    <property type="nucleotide sequence ID" value="XM_022255543.1"/>
</dbReference>
<dbReference type="Proteomes" id="UP000694845">
    <property type="component" value="Unplaced"/>
</dbReference>
<name>A0A8B8A2P3_ACAPL</name>
<evidence type="ECO:0000256" key="5">
    <source>
        <dbReference type="PROSITE-ProRule" id="PRU01240"/>
    </source>
</evidence>
<dbReference type="Gene3D" id="3.40.50.200">
    <property type="entry name" value="Peptidase S8/S53 domain"/>
    <property type="match status" value="1"/>
</dbReference>
<dbReference type="SUPFAM" id="SSF52743">
    <property type="entry name" value="Subtilisin-like"/>
    <property type="match status" value="1"/>
</dbReference>
<dbReference type="PROSITE" id="PS51892">
    <property type="entry name" value="SUBTILASE"/>
    <property type="match status" value="1"/>
</dbReference>
<dbReference type="GO" id="GO:0006508">
    <property type="term" value="P:proteolysis"/>
    <property type="evidence" value="ECO:0007669"/>
    <property type="project" value="UniProtKB-KW"/>
</dbReference>
<dbReference type="InterPro" id="IPR036852">
    <property type="entry name" value="Peptidase_S8/S53_dom_sf"/>
</dbReference>
<dbReference type="InterPro" id="IPR000209">
    <property type="entry name" value="Peptidase_S8/S53_dom"/>
</dbReference>
<evidence type="ECO:0000256" key="2">
    <source>
        <dbReference type="ARBA" id="ARBA00022670"/>
    </source>
</evidence>